<organism evidence="2 3">
    <name type="scientific">Aegilops tauschii subsp. strangulata</name>
    <name type="common">Goatgrass</name>
    <dbReference type="NCBI Taxonomy" id="200361"/>
    <lineage>
        <taxon>Eukaryota</taxon>
        <taxon>Viridiplantae</taxon>
        <taxon>Streptophyta</taxon>
        <taxon>Embryophyta</taxon>
        <taxon>Tracheophyta</taxon>
        <taxon>Spermatophyta</taxon>
        <taxon>Magnoliopsida</taxon>
        <taxon>Liliopsida</taxon>
        <taxon>Poales</taxon>
        <taxon>Poaceae</taxon>
        <taxon>BOP clade</taxon>
        <taxon>Pooideae</taxon>
        <taxon>Triticodae</taxon>
        <taxon>Triticeae</taxon>
        <taxon>Triticinae</taxon>
        <taxon>Aegilops</taxon>
    </lineage>
</organism>
<reference evidence="3" key="1">
    <citation type="journal article" date="2014" name="Science">
        <title>Ancient hybridizations among the ancestral genomes of bread wheat.</title>
        <authorList>
            <consortium name="International Wheat Genome Sequencing Consortium,"/>
            <person name="Marcussen T."/>
            <person name="Sandve S.R."/>
            <person name="Heier L."/>
            <person name="Spannagl M."/>
            <person name="Pfeifer M."/>
            <person name="Jakobsen K.S."/>
            <person name="Wulff B.B."/>
            <person name="Steuernagel B."/>
            <person name="Mayer K.F."/>
            <person name="Olsen O.A."/>
        </authorList>
    </citation>
    <scope>NUCLEOTIDE SEQUENCE [LARGE SCALE GENOMIC DNA]</scope>
    <source>
        <strain evidence="3">cv. AL8/78</strain>
    </source>
</reference>
<reference evidence="2" key="3">
    <citation type="journal article" date="2017" name="Nature">
        <title>Genome sequence of the progenitor of the wheat D genome Aegilops tauschii.</title>
        <authorList>
            <person name="Luo M.C."/>
            <person name="Gu Y.Q."/>
            <person name="Puiu D."/>
            <person name="Wang H."/>
            <person name="Twardziok S.O."/>
            <person name="Deal K.R."/>
            <person name="Huo N."/>
            <person name="Zhu T."/>
            <person name="Wang L."/>
            <person name="Wang Y."/>
            <person name="McGuire P.E."/>
            <person name="Liu S."/>
            <person name="Long H."/>
            <person name="Ramasamy R.K."/>
            <person name="Rodriguez J.C."/>
            <person name="Van S.L."/>
            <person name="Yuan L."/>
            <person name="Wang Z."/>
            <person name="Xia Z."/>
            <person name="Xiao L."/>
            <person name="Anderson O.D."/>
            <person name="Ouyang S."/>
            <person name="Liang Y."/>
            <person name="Zimin A.V."/>
            <person name="Pertea G."/>
            <person name="Qi P."/>
            <person name="Bennetzen J.L."/>
            <person name="Dai X."/>
            <person name="Dawson M.W."/>
            <person name="Muller H.G."/>
            <person name="Kugler K."/>
            <person name="Rivarola-Duarte L."/>
            <person name="Spannagl M."/>
            <person name="Mayer K.F.X."/>
            <person name="Lu F.H."/>
            <person name="Bevan M.W."/>
            <person name="Leroy P."/>
            <person name="Li P."/>
            <person name="You F.M."/>
            <person name="Sun Q."/>
            <person name="Liu Z."/>
            <person name="Lyons E."/>
            <person name="Wicker T."/>
            <person name="Salzberg S.L."/>
            <person name="Devos K.M."/>
            <person name="Dvorak J."/>
        </authorList>
    </citation>
    <scope>NUCLEOTIDE SEQUENCE [LARGE SCALE GENOMIC DNA]</scope>
    <source>
        <strain evidence="2">cv. AL8/78</strain>
    </source>
</reference>
<sequence length="80" mass="9861">MQLFRTDAVSQGVRRRHCQGTRTRWRLQPRLRRHHRLWRQWRLRRTARPCSRLFCAFLIYEVLSLRYVLVYACTVDDSAN</sequence>
<keyword evidence="1" id="KW-0812">Transmembrane</keyword>
<keyword evidence="1" id="KW-1133">Transmembrane helix</keyword>
<accession>A0A453DP82</accession>
<dbReference type="Gramene" id="AET3Gv20024500.2">
    <property type="protein sequence ID" value="AET3Gv20024500.2"/>
    <property type="gene ID" value="AET3Gv20024500"/>
</dbReference>
<dbReference type="Proteomes" id="UP000015105">
    <property type="component" value="Chromosome 3D"/>
</dbReference>
<reference evidence="2" key="5">
    <citation type="journal article" date="2021" name="G3 (Bethesda)">
        <title>Aegilops tauschii genome assembly Aet v5.0 features greater sequence contiguity and improved annotation.</title>
        <authorList>
            <person name="Wang L."/>
            <person name="Zhu T."/>
            <person name="Rodriguez J.C."/>
            <person name="Deal K.R."/>
            <person name="Dubcovsky J."/>
            <person name="McGuire P.E."/>
            <person name="Lux T."/>
            <person name="Spannagl M."/>
            <person name="Mayer K.F.X."/>
            <person name="Baldrich P."/>
            <person name="Meyers B.C."/>
            <person name="Huo N."/>
            <person name="Gu Y.Q."/>
            <person name="Zhou H."/>
            <person name="Devos K.M."/>
            <person name="Bennetzen J.L."/>
            <person name="Unver T."/>
            <person name="Budak H."/>
            <person name="Gulick P.J."/>
            <person name="Galiba G."/>
            <person name="Kalapos B."/>
            <person name="Nelson D.R."/>
            <person name="Li P."/>
            <person name="You F.M."/>
            <person name="Luo M.C."/>
            <person name="Dvorak J."/>
        </authorList>
    </citation>
    <scope>NUCLEOTIDE SEQUENCE [LARGE SCALE GENOMIC DNA]</scope>
    <source>
        <strain evidence="2">cv. AL8/78</strain>
    </source>
</reference>
<reference evidence="2" key="4">
    <citation type="submission" date="2019-03" db="UniProtKB">
        <authorList>
            <consortium name="EnsemblPlants"/>
        </authorList>
    </citation>
    <scope>IDENTIFICATION</scope>
</reference>
<name>A0A453DP82_AEGTS</name>
<dbReference type="EnsemblPlants" id="AET3Gv20024500.2">
    <property type="protein sequence ID" value="AET3Gv20024500.2"/>
    <property type="gene ID" value="AET3Gv20024500"/>
</dbReference>
<keyword evidence="1" id="KW-0472">Membrane</keyword>
<dbReference type="AlphaFoldDB" id="A0A453DP82"/>
<evidence type="ECO:0000313" key="3">
    <source>
        <dbReference type="Proteomes" id="UP000015105"/>
    </source>
</evidence>
<protein>
    <submittedName>
        <fullName evidence="2">Uncharacterized protein</fullName>
    </submittedName>
</protein>
<reference evidence="3" key="2">
    <citation type="journal article" date="2017" name="Nat. Plants">
        <title>The Aegilops tauschii genome reveals multiple impacts of transposons.</title>
        <authorList>
            <person name="Zhao G."/>
            <person name="Zou C."/>
            <person name="Li K."/>
            <person name="Wang K."/>
            <person name="Li T."/>
            <person name="Gao L."/>
            <person name="Zhang X."/>
            <person name="Wang H."/>
            <person name="Yang Z."/>
            <person name="Liu X."/>
            <person name="Jiang W."/>
            <person name="Mao L."/>
            <person name="Kong X."/>
            <person name="Jiao Y."/>
            <person name="Jia J."/>
        </authorList>
    </citation>
    <scope>NUCLEOTIDE SEQUENCE [LARGE SCALE GENOMIC DNA]</scope>
    <source>
        <strain evidence="3">cv. AL8/78</strain>
    </source>
</reference>
<evidence type="ECO:0000313" key="2">
    <source>
        <dbReference type="EnsemblPlants" id="AET3Gv20024500.2"/>
    </source>
</evidence>
<feature type="transmembrane region" description="Helical" evidence="1">
    <location>
        <begin position="53"/>
        <end position="72"/>
    </location>
</feature>
<evidence type="ECO:0000256" key="1">
    <source>
        <dbReference type="SAM" id="Phobius"/>
    </source>
</evidence>
<keyword evidence="3" id="KW-1185">Reference proteome</keyword>
<proteinExistence type="predicted"/>